<accession>A0ABN7TBL3</accession>
<evidence type="ECO:0000313" key="6">
    <source>
        <dbReference type="Proteomes" id="UP001158576"/>
    </source>
</evidence>
<dbReference type="InterPro" id="IPR009622">
    <property type="entry name" value="NDUFAF4"/>
</dbReference>
<proteinExistence type="inferred from homology"/>
<sequence>MGIFKQIGAALGRKAKDPVKAAPSVLDRMKDQFNVKAQADQISQNKEDAFAELEKIKLAPIRVEAAADNLTEEEIEAKLQSLANEKATPKDFLSMLSDVQINKPKELEEIERAQRASDKYKPKRRENAGEPLELPRGKAYPPMLVDIIYNHQINPQHWNVENLAEETRLRESDIEMFLKNFDLINEHSNIFIEGEGPNAIAGEDQFSPLDDMPKQISN</sequence>
<comment type="subunit">
    <text evidence="2">Binds calmodulin. Interacts with NDUFAF3.</text>
</comment>
<dbReference type="Proteomes" id="UP001158576">
    <property type="component" value="Chromosome 2"/>
</dbReference>
<dbReference type="Pfam" id="PF06784">
    <property type="entry name" value="UPF0240"/>
    <property type="match status" value="1"/>
</dbReference>
<protein>
    <recommendedName>
        <fullName evidence="3">NADH dehydrogenase [ubiquinone] 1 alpha subcomplex assembly factor 4</fullName>
    </recommendedName>
</protein>
<evidence type="ECO:0000256" key="3">
    <source>
        <dbReference type="ARBA" id="ARBA00021777"/>
    </source>
</evidence>
<gene>
    <name evidence="5" type="ORF">OKIOD_LOCUS16920</name>
</gene>
<organism evidence="5 6">
    <name type="scientific">Oikopleura dioica</name>
    <name type="common">Tunicate</name>
    <dbReference type="NCBI Taxonomy" id="34765"/>
    <lineage>
        <taxon>Eukaryota</taxon>
        <taxon>Metazoa</taxon>
        <taxon>Chordata</taxon>
        <taxon>Tunicata</taxon>
        <taxon>Appendicularia</taxon>
        <taxon>Copelata</taxon>
        <taxon>Oikopleuridae</taxon>
        <taxon>Oikopleura</taxon>
    </lineage>
</organism>
<evidence type="ECO:0000256" key="2">
    <source>
        <dbReference type="ARBA" id="ARBA00011265"/>
    </source>
</evidence>
<comment type="similarity">
    <text evidence="1">Belongs to the NDUFAF4 family.</text>
</comment>
<reference evidence="5 6" key="1">
    <citation type="submission" date="2021-04" db="EMBL/GenBank/DDBJ databases">
        <authorList>
            <person name="Bliznina A."/>
        </authorList>
    </citation>
    <scope>NUCLEOTIDE SEQUENCE [LARGE SCALE GENOMIC DNA]</scope>
</reference>
<evidence type="ECO:0000313" key="5">
    <source>
        <dbReference type="EMBL" id="CAG5114077.1"/>
    </source>
</evidence>
<dbReference type="EMBL" id="OU015567">
    <property type="protein sequence ID" value="CAG5114077.1"/>
    <property type="molecule type" value="Genomic_DNA"/>
</dbReference>
<feature type="region of interest" description="Disordered" evidence="4">
    <location>
        <begin position="113"/>
        <end position="135"/>
    </location>
</feature>
<evidence type="ECO:0000256" key="1">
    <source>
        <dbReference type="ARBA" id="ARBA00010698"/>
    </source>
</evidence>
<evidence type="ECO:0000256" key="4">
    <source>
        <dbReference type="SAM" id="MobiDB-lite"/>
    </source>
</evidence>
<name>A0ABN7TBL3_OIKDI</name>
<keyword evidence="6" id="KW-1185">Reference proteome</keyword>